<evidence type="ECO:0000256" key="1">
    <source>
        <dbReference type="ARBA" id="ARBA00004141"/>
    </source>
</evidence>
<evidence type="ECO:0000256" key="4">
    <source>
        <dbReference type="ARBA" id="ARBA00022989"/>
    </source>
</evidence>
<comment type="subcellular location">
    <subcellularLocation>
        <location evidence="1">Membrane</location>
        <topology evidence="1">Multi-pass membrane protein</topology>
    </subcellularLocation>
</comment>
<protein>
    <submittedName>
        <fullName evidence="9">Monocarboxylate transporter 5</fullName>
    </submittedName>
</protein>
<dbReference type="AlphaFoldDB" id="A0A8X6PYN2"/>
<feature type="compositionally biased region" description="Polar residues" evidence="6">
    <location>
        <begin position="9"/>
        <end position="21"/>
    </location>
</feature>
<evidence type="ECO:0000256" key="2">
    <source>
        <dbReference type="ARBA" id="ARBA00022448"/>
    </source>
</evidence>
<evidence type="ECO:0000256" key="6">
    <source>
        <dbReference type="SAM" id="MobiDB-lite"/>
    </source>
</evidence>
<feature type="transmembrane region" description="Helical" evidence="7">
    <location>
        <begin position="324"/>
        <end position="344"/>
    </location>
</feature>
<dbReference type="PANTHER" id="PTHR43385:SF1">
    <property type="entry name" value="RIBOFLAVIN TRANSPORTER RIBJ"/>
    <property type="match status" value="1"/>
</dbReference>
<keyword evidence="4 7" id="KW-1133">Transmembrane helix</keyword>
<feature type="domain" description="Major facilitator superfamily (MFS) profile" evidence="8">
    <location>
        <begin position="259"/>
        <end position="457"/>
    </location>
</feature>
<keyword evidence="3 7" id="KW-0812">Transmembrane</keyword>
<feature type="transmembrane region" description="Helical" evidence="7">
    <location>
        <begin position="259"/>
        <end position="285"/>
    </location>
</feature>
<dbReference type="GO" id="GO:0016020">
    <property type="term" value="C:membrane"/>
    <property type="evidence" value="ECO:0007669"/>
    <property type="project" value="UniProtKB-SubCell"/>
</dbReference>
<dbReference type="GO" id="GO:0022857">
    <property type="term" value="F:transmembrane transporter activity"/>
    <property type="evidence" value="ECO:0007669"/>
    <property type="project" value="InterPro"/>
</dbReference>
<dbReference type="PANTHER" id="PTHR43385">
    <property type="entry name" value="RIBOFLAVIN TRANSPORTER RIBJ"/>
    <property type="match status" value="1"/>
</dbReference>
<dbReference type="SUPFAM" id="SSF103473">
    <property type="entry name" value="MFS general substrate transporter"/>
    <property type="match status" value="1"/>
</dbReference>
<evidence type="ECO:0000256" key="3">
    <source>
        <dbReference type="ARBA" id="ARBA00022692"/>
    </source>
</evidence>
<comment type="caution">
    <text evidence="9">The sequence shown here is derived from an EMBL/GenBank/DDBJ whole genome shotgun (WGS) entry which is preliminary data.</text>
</comment>
<name>A0A8X6PYN2_NEPPI</name>
<organism evidence="9 10">
    <name type="scientific">Nephila pilipes</name>
    <name type="common">Giant wood spider</name>
    <name type="synonym">Nephila maculata</name>
    <dbReference type="NCBI Taxonomy" id="299642"/>
    <lineage>
        <taxon>Eukaryota</taxon>
        <taxon>Metazoa</taxon>
        <taxon>Ecdysozoa</taxon>
        <taxon>Arthropoda</taxon>
        <taxon>Chelicerata</taxon>
        <taxon>Arachnida</taxon>
        <taxon>Araneae</taxon>
        <taxon>Araneomorphae</taxon>
        <taxon>Entelegynae</taxon>
        <taxon>Araneoidea</taxon>
        <taxon>Nephilidae</taxon>
        <taxon>Nephila</taxon>
    </lineage>
</organism>
<feature type="transmembrane region" description="Helical" evidence="7">
    <location>
        <begin position="388"/>
        <end position="407"/>
    </location>
</feature>
<evidence type="ECO:0000313" key="9">
    <source>
        <dbReference type="EMBL" id="GFT87720.1"/>
    </source>
</evidence>
<evidence type="ECO:0000259" key="8">
    <source>
        <dbReference type="PROSITE" id="PS50850"/>
    </source>
</evidence>
<dbReference type="InterPro" id="IPR011701">
    <property type="entry name" value="MFS"/>
</dbReference>
<dbReference type="PROSITE" id="PS50850">
    <property type="entry name" value="MFS"/>
    <property type="match status" value="1"/>
</dbReference>
<dbReference type="InterPro" id="IPR020846">
    <property type="entry name" value="MFS_dom"/>
</dbReference>
<evidence type="ECO:0000256" key="5">
    <source>
        <dbReference type="ARBA" id="ARBA00023136"/>
    </source>
</evidence>
<dbReference type="InterPro" id="IPR052983">
    <property type="entry name" value="MFS_Riboflavin_Transporter"/>
</dbReference>
<keyword evidence="10" id="KW-1185">Reference proteome</keyword>
<dbReference type="Gene3D" id="1.20.1250.20">
    <property type="entry name" value="MFS general substrate transporter like domains"/>
    <property type="match status" value="1"/>
</dbReference>
<feature type="transmembrane region" description="Helical" evidence="7">
    <location>
        <begin position="350"/>
        <end position="367"/>
    </location>
</feature>
<keyword evidence="5 7" id="KW-0472">Membrane</keyword>
<reference evidence="9" key="1">
    <citation type="submission" date="2020-08" db="EMBL/GenBank/DDBJ databases">
        <title>Multicomponent nature underlies the extraordinary mechanical properties of spider dragline silk.</title>
        <authorList>
            <person name="Kono N."/>
            <person name="Nakamura H."/>
            <person name="Mori M."/>
            <person name="Yoshida Y."/>
            <person name="Ohtoshi R."/>
            <person name="Malay A.D."/>
            <person name="Moran D.A.P."/>
            <person name="Tomita M."/>
            <person name="Numata K."/>
            <person name="Arakawa K."/>
        </authorList>
    </citation>
    <scope>NUCLEOTIDE SEQUENCE</scope>
</reference>
<feature type="non-terminal residue" evidence="9">
    <location>
        <position position="457"/>
    </location>
</feature>
<evidence type="ECO:0000256" key="7">
    <source>
        <dbReference type="SAM" id="Phobius"/>
    </source>
</evidence>
<sequence length="457" mass="51730">PSRLRENPQFVSENSEATARNPSLYCSPAGPSRNPGYERISPKQYPNIALLRQHKDLVFKVIKNTVADLEFLEQLDFDPVEPWRNLDPHIWPELDKLIDRFQTFAARSNSATTSMNPSYDDRLVDSSDRVSTSRESGIAGGQQLSAGSHYQASPEIGISETSNDHFGDIVMLKLKMLTIRRLSDISISYLHENTNDLLKVTVHLRRLYDIIIYLDKIEQKETGAAVPNFNPQSLRVDEEHVPHARSSFQSIIELHKNPLFLLICVSRAVHFITFICTVTTVVDFIMDQGLSKLDGKYAIAFLSSGDAAGRILTGWVTDRGFLDVQTFTMLIMIIQVFSTASLPFILNREWIFVALFVFGMFQGSLYIRHPVLVTKYIPAQEHSTAMGFLNFFSGFFSIGMPAYIGFFRDTLGSYNIMFFVNGGFTFLIGLLWFLEPYFLRRSSTQQSPGTNTAQEPV</sequence>
<dbReference type="InterPro" id="IPR036259">
    <property type="entry name" value="MFS_trans_sf"/>
</dbReference>
<dbReference type="Proteomes" id="UP000887013">
    <property type="component" value="Unassembled WGS sequence"/>
</dbReference>
<feature type="transmembrane region" description="Helical" evidence="7">
    <location>
        <begin position="413"/>
        <end position="434"/>
    </location>
</feature>
<keyword evidence="2" id="KW-0813">Transport</keyword>
<gene>
    <name evidence="9" type="primary">NCL1_22065</name>
    <name evidence="9" type="ORF">NPIL_572821</name>
</gene>
<evidence type="ECO:0000313" key="10">
    <source>
        <dbReference type="Proteomes" id="UP000887013"/>
    </source>
</evidence>
<dbReference type="EMBL" id="BMAW01120109">
    <property type="protein sequence ID" value="GFT87720.1"/>
    <property type="molecule type" value="Genomic_DNA"/>
</dbReference>
<feature type="region of interest" description="Disordered" evidence="6">
    <location>
        <begin position="1"/>
        <end position="35"/>
    </location>
</feature>
<dbReference type="OrthoDB" id="5667at2759"/>
<proteinExistence type="predicted"/>
<accession>A0A8X6PYN2</accession>
<dbReference type="Pfam" id="PF07690">
    <property type="entry name" value="MFS_1"/>
    <property type="match status" value="1"/>
</dbReference>